<feature type="non-terminal residue" evidence="1">
    <location>
        <position position="53"/>
    </location>
</feature>
<dbReference type="Proteomes" id="UP000681967">
    <property type="component" value="Unassembled WGS sequence"/>
</dbReference>
<gene>
    <name evidence="2" type="ORF">BYL167_LOCUS49149</name>
    <name evidence="1" type="ORF">GIL414_LOCUS46954</name>
</gene>
<comment type="caution">
    <text evidence="1">The sequence shown here is derived from an EMBL/GenBank/DDBJ whole genome shotgun (WGS) entry which is preliminary data.</text>
</comment>
<evidence type="ECO:0000313" key="2">
    <source>
        <dbReference type="EMBL" id="CAF4824770.1"/>
    </source>
</evidence>
<sequence>MLVFNLNITMEALDLAVDDDFLEARTSRTVTFTLSASNSSSSLCSQHDHQAHE</sequence>
<evidence type="ECO:0000313" key="3">
    <source>
        <dbReference type="Proteomes" id="UP000681720"/>
    </source>
</evidence>
<evidence type="ECO:0000313" key="1">
    <source>
        <dbReference type="EMBL" id="CAF4796020.1"/>
    </source>
</evidence>
<dbReference type="EMBL" id="CAJOBH010145560">
    <property type="protein sequence ID" value="CAF4824770.1"/>
    <property type="molecule type" value="Genomic_DNA"/>
</dbReference>
<accession>A0A8S3B7D2</accession>
<protein>
    <submittedName>
        <fullName evidence="1">Uncharacterized protein</fullName>
    </submittedName>
</protein>
<proteinExistence type="predicted"/>
<dbReference type="AlphaFoldDB" id="A0A8S3B7D2"/>
<organism evidence="1 3">
    <name type="scientific">Rotaria magnacalcarata</name>
    <dbReference type="NCBI Taxonomy" id="392030"/>
    <lineage>
        <taxon>Eukaryota</taxon>
        <taxon>Metazoa</taxon>
        <taxon>Spiralia</taxon>
        <taxon>Gnathifera</taxon>
        <taxon>Rotifera</taxon>
        <taxon>Eurotatoria</taxon>
        <taxon>Bdelloidea</taxon>
        <taxon>Philodinida</taxon>
        <taxon>Philodinidae</taxon>
        <taxon>Rotaria</taxon>
    </lineage>
</organism>
<dbReference type="EMBL" id="CAJOBJ010148833">
    <property type="protein sequence ID" value="CAF4796020.1"/>
    <property type="molecule type" value="Genomic_DNA"/>
</dbReference>
<reference evidence="1" key="1">
    <citation type="submission" date="2021-02" db="EMBL/GenBank/DDBJ databases">
        <authorList>
            <person name="Nowell W R."/>
        </authorList>
    </citation>
    <scope>NUCLEOTIDE SEQUENCE</scope>
</reference>
<dbReference type="Proteomes" id="UP000681720">
    <property type="component" value="Unassembled WGS sequence"/>
</dbReference>
<name>A0A8S3B7D2_9BILA</name>